<sequence>MGDAMRYFYYSLIAMLFYGVAPLFAKAGLHGMSPIQAMAIRSLIVCVALYAGILLSGQGWVLMGLKAKGTLFITLEALSAGLIAHLAYFAALKAGQASRVVPIIAAFPLVAFLGAVWFFSEKVTAARVAGALCIVVGVWLIRS</sequence>
<reference evidence="3" key="1">
    <citation type="journal article" date="2014" name="Front. Microbiol.">
        <title>High frequency of phylogenetically diverse reductive dehalogenase-homologous genes in deep subseafloor sedimentary metagenomes.</title>
        <authorList>
            <person name="Kawai M."/>
            <person name="Futagami T."/>
            <person name="Toyoda A."/>
            <person name="Takaki Y."/>
            <person name="Nishi S."/>
            <person name="Hori S."/>
            <person name="Arai W."/>
            <person name="Tsubouchi T."/>
            <person name="Morono Y."/>
            <person name="Uchiyama I."/>
            <person name="Ito T."/>
            <person name="Fujiyama A."/>
            <person name="Inagaki F."/>
            <person name="Takami H."/>
        </authorList>
    </citation>
    <scope>NUCLEOTIDE SEQUENCE</scope>
    <source>
        <strain evidence="3">Expedition CK06-06</strain>
    </source>
</reference>
<dbReference type="EMBL" id="BARW01014828">
    <property type="protein sequence ID" value="GAI80430.1"/>
    <property type="molecule type" value="Genomic_DNA"/>
</dbReference>
<dbReference type="AlphaFoldDB" id="X1SYL9"/>
<gene>
    <name evidence="3" type="ORF">S12H4_26178</name>
</gene>
<feature type="transmembrane region" description="Helical" evidence="1">
    <location>
        <begin position="6"/>
        <end position="25"/>
    </location>
</feature>
<comment type="caution">
    <text evidence="3">The sequence shown here is derived from an EMBL/GenBank/DDBJ whole genome shotgun (WGS) entry which is preliminary data.</text>
</comment>
<evidence type="ECO:0000259" key="2">
    <source>
        <dbReference type="Pfam" id="PF00892"/>
    </source>
</evidence>
<keyword evidence="1" id="KW-0472">Membrane</keyword>
<dbReference type="Pfam" id="PF00892">
    <property type="entry name" value="EamA"/>
    <property type="match status" value="1"/>
</dbReference>
<name>X1SYL9_9ZZZZ</name>
<accession>X1SYL9</accession>
<feature type="transmembrane region" description="Helical" evidence="1">
    <location>
        <begin position="37"/>
        <end position="57"/>
    </location>
</feature>
<dbReference type="Gene3D" id="1.10.3730.20">
    <property type="match status" value="1"/>
</dbReference>
<feature type="domain" description="EamA" evidence="2">
    <location>
        <begin position="10"/>
        <end position="141"/>
    </location>
</feature>
<dbReference type="SUPFAM" id="SSF103481">
    <property type="entry name" value="Multidrug resistance efflux transporter EmrE"/>
    <property type="match status" value="1"/>
</dbReference>
<feature type="transmembrane region" description="Helical" evidence="1">
    <location>
        <begin position="100"/>
        <end position="119"/>
    </location>
</feature>
<protein>
    <recommendedName>
        <fullName evidence="2">EamA domain-containing protein</fullName>
    </recommendedName>
</protein>
<keyword evidence="1" id="KW-0812">Transmembrane</keyword>
<keyword evidence="1" id="KW-1133">Transmembrane helix</keyword>
<organism evidence="3">
    <name type="scientific">marine sediment metagenome</name>
    <dbReference type="NCBI Taxonomy" id="412755"/>
    <lineage>
        <taxon>unclassified sequences</taxon>
        <taxon>metagenomes</taxon>
        <taxon>ecological metagenomes</taxon>
    </lineage>
</organism>
<dbReference type="GO" id="GO:0016020">
    <property type="term" value="C:membrane"/>
    <property type="evidence" value="ECO:0007669"/>
    <property type="project" value="InterPro"/>
</dbReference>
<evidence type="ECO:0000313" key="3">
    <source>
        <dbReference type="EMBL" id="GAI80430.1"/>
    </source>
</evidence>
<dbReference type="InterPro" id="IPR000620">
    <property type="entry name" value="EamA_dom"/>
</dbReference>
<feature type="transmembrane region" description="Helical" evidence="1">
    <location>
        <begin position="125"/>
        <end position="141"/>
    </location>
</feature>
<proteinExistence type="predicted"/>
<feature type="transmembrane region" description="Helical" evidence="1">
    <location>
        <begin position="69"/>
        <end position="88"/>
    </location>
</feature>
<evidence type="ECO:0000256" key="1">
    <source>
        <dbReference type="SAM" id="Phobius"/>
    </source>
</evidence>
<dbReference type="InterPro" id="IPR037185">
    <property type="entry name" value="EmrE-like"/>
</dbReference>